<sequence length="140" mass="15920">MIRVRPNCPSTIPPQFSRQILFPTPPSHLGFTNPNGQGLYSRRSLRSISRAIDEGKRANASKLSFKKKMGHHHVIRDYHVANRWGTRTPEVKDISIPLLGQQHYNTKIETKCTWCLCGSKSPNESPPDEALLDCPLRVKY</sequence>
<protein>
    <submittedName>
        <fullName evidence="1">Uncharacterized protein</fullName>
    </submittedName>
</protein>
<evidence type="ECO:0000313" key="2">
    <source>
        <dbReference type="Proteomes" id="UP000306102"/>
    </source>
</evidence>
<evidence type="ECO:0000313" key="1">
    <source>
        <dbReference type="EMBL" id="THG15818.1"/>
    </source>
</evidence>
<gene>
    <name evidence="1" type="ORF">TEA_007993</name>
</gene>
<dbReference type="EMBL" id="SDRB02004463">
    <property type="protein sequence ID" value="THG15818.1"/>
    <property type="molecule type" value="Genomic_DNA"/>
</dbReference>
<accession>A0A4S4EH66</accession>
<name>A0A4S4EH66_CAMSN</name>
<organism evidence="1 2">
    <name type="scientific">Camellia sinensis var. sinensis</name>
    <name type="common">China tea</name>
    <dbReference type="NCBI Taxonomy" id="542762"/>
    <lineage>
        <taxon>Eukaryota</taxon>
        <taxon>Viridiplantae</taxon>
        <taxon>Streptophyta</taxon>
        <taxon>Embryophyta</taxon>
        <taxon>Tracheophyta</taxon>
        <taxon>Spermatophyta</taxon>
        <taxon>Magnoliopsida</taxon>
        <taxon>eudicotyledons</taxon>
        <taxon>Gunneridae</taxon>
        <taxon>Pentapetalae</taxon>
        <taxon>asterids</taxon>
        <taxon>Ericales</taxon>
        <taxon>Theaceae</taxon>
        <taxon>Camellia</taxon>
    </lineage>
</organism>
<dbReference type="Proteomes" id="UP000306102">
    <property type="component" value="Unassembled WGS sequence"/>
</dbReference>
<comment type="caution">
    <text evidence="1">The sequence shown here is derived from an EMBL/GenBank/DDBJ whole genome shotgun (WGS) entry which is preliminary data.</text>
</comment>
<keyword evidence="2" id="KW-1185">Reference proteome</keyword>
<reference evidence="1 2" key="1">
    <citation type="journal article" date="2018" name="Proc. Natl. Acad. Sci. U.S.A.">
        <title>Draft genome sequence of Camellia sinensis var. sinensis provides insights into the evolution of the tea genome and tea quality.</title>
        <authorList>
            <person name="Wei C."/>
            <person name="Yang H."/>
            <person name="Wang S."/>
            <person name="Zhao J."/>
            <person name="Liu C."/>
            <person name="Gao L."/>
            <person name="Xia E."/>
            <person name="Lu Y."/>
            <person name="Tai Y."/>
            <person name="She G."/>
            <person name="Sun J."/>
            <person name="Cao H."/>
            <person name="Tong W."/>
            <person name="Gao Q."/>
            <person name="Li Y."/>
            <person name="Deng W."/>
            <person name="Jiang X."/>
            <person name="Wang W."/>
            <person name="Chen Q."/>
            <person name="Zhang S."/>
            <person name="Li H."/>
            <person name="Wu J."/>
            <person name="Wang P."/>
            <person name="Li P."/>
            <person name="Shi C."/>
            <person name="Zheng F."/>
            <person name="Jian J."/>
            <person name="Huang B."/>
            <person name="Shan D."/>
            <person name="Shi M."/>
            <person name="Fang C."/>
            <person name="Yue Y."/>
            <person name="Li F."/>
            <person name="Li D."/>
            <person name="Wei S."/>
            <person name="Han B."/>
            <person name="Jiang C."/>
            <person name="Yin Y."/>
            <person name="Xia T."/>
            <person name="Zhang Z."/>
            <person name="Bennetzen J.L."/>
            <person name="Zhao S."/>
            <person name="Wan X."/>
        </authorList>
    </citation>
    <scope>NUCLEOTIDE SEQUENCE [LARGE SCALE GENOMIC DNA]</scope>
    <source>
        <strain evidence="2">cv. Shuchazao</strain>
        <tissue evidence="1">Leaf</tissue>
    </source>
</reference>
<dbReference type="AlphaFoldDB" id="A0A4S4EH66"/>
<proteinExistence type="predicted"/>